<dbReference type="AlphaFoldDB" id="A0A4W5LDC9"/>
<dbReference type="Ensembl" id="ENSHHUT00000024756.1">
    <property type="protein sequence ID" value="ENSHHUP00000023858.1"/>
    <property type="gene ID" value="ENSHHUG00000014970.1"/>
</dbReference>
<dbReference type="Proteomes" id="UP000314982">
    <property type="component" value="Unassembled WGS sequence"/>
</dbReference>
<protein>
    <submittedName>
        <fullName evidence="5">Uncharacterized protein</fullName>
    </submittedName>
</protein>
<evidence type="ECO:0000313" key="5">
    <source>
        <dbReference type="Ensembl" id="ENSHHUP00000023858.1"/>
    </source>
</evidence>
<comment type="similarity">
    <text evidence="2">Belongs to the UTP14 family.</text>
</comment>
<evidence type="ECO:0000256" key="4">
    <source>
        <dbReference type="ARBA" id="ARBA00023242"/>
    </source>
</evidence>
<dbReference type="PANTHER" id="PTHR14150">
    <property type="entry name" value="U3 SMALL NUCLEOLAR RNA-ASSOCIATED PROTEIN 14"/>
    <property type="match status" value="1"/>
</dbReference>
<dbReference type="InterPro" id="IPR006709">
    <property type="entry name" value="SSU_processome_Utp14"/>
</dbReference>
<dbReference type="GO" id="GO:0006364">
    <property type="term" value="P:rRNA processing"/>
    <property type="evidence" value="ECO:0007669"/>
    <property type="project" value="InterPro"/>
</dbReference>
<sequence length="98" mass="11052">MDWFGQLWYCVSCLIEGGRNNERKHCKLLEAISSLGGKKRKKLTERSEESIQVSEFTVKGEGDKINLSDLIGTLGKTPSALMKTKKQLKNLQHNQSTL</sequence>
<reference evidence="6" key="1">
    <citation type="submission" date="2018-06" db="EMBL/GenBank/DDBJ databases">
        <title>Genome assembly of Danube salmon.</title>
        <authorList>
            <person name="Macqueen D.J."/>
            <person name="Gundappa M.K."/>
        </authorList>
    </citation>
    <scope>NUCLEOTIDE SEQUENCE [LARGE SCALE GENOMIC DNA]</scope>
</reference>
<dbReference type="GeneTree" id="ENSGT01080000258900"/>
<evidence type="ECO:0000256" key="1">
    <source>
        <dbReference type="ARBA" id="ARBA00004604"/>
    </source>
</evidence>
<proteinExistence type="inferred from homology"/>
<evidence type="ECO:0000256" key="3">
    <source>
        <dbReference type="ARBA" id="ARBA00022553"/>
    </source>
</evidence>
<comment type="subcellular location">
    <subcellularLocation>
        <location evidence="1">Nucleus</location>
        <location evidence="1">Nucleolus</location>
    </subcellularLocation>
</comment>
<reference evidence="5" key="2">
    <citation type="submission" date="2025-08" db="UniProtKB">
        <authorList>
            <consortium name="Ensembl"/>
        </authorList>
    </citation>
    <scope>IDENTIFICATION</scope>
</reference>
<dbReference type="Pfam" id="PF04615">
    <property type="entry name" value="Utp14"/>
    <property type="match status" value="1"/>
</dbReference>
<dbReference type="GO" id="GO:0032040">
    <property type="term" value="C:small-subunit processome"/>
    <property type="evidence" value="ECO:0007669"/>
    <property type="project" value="InterPro"/>
</dbReference>
<reference evidence="5" key="3">
    <citation type="submission" date="2025-09" db="UniProtKB">
        <authorList>
            <consortium name="Ensembl"/>
        </authorList>
    </citation>
    <scope>IDENTIFICATION</scope>
</reference>
<keyword evidence="3" id="KW-0597">Phosphoprotein</keyword>
<accession>A0A4W5LDC9</accession>
<dbReference type="PANTHER" id="PTHR14150:SF12">
    <property type="entry name" value="U3 SMALL NUCLEOLAR RNA-ASSOCIATED PROTEIN 14 HOMOLOG A"/>
    <property type="match status" value="1"/>
</dbReference>
<evidence type="ECO:0000313" key="6">
    <source>
        <dbReference type="Proteomes" id="UP000314982"/>
    </source>
</evidence>
<keyword evidence="4" id="KW-0539">Nucleus</keyword>
<evidence type="ECO:0000256" key="2">
    <source>
        <dbReference type="ARBA" id="ARBA00007774"/>
    </source>
</evidence>
<name>A0A4W5LDC9_9TELE</name>
<keyword evidence="6" id="KW-1185">Reference proteome</keyword>
<organism evidence="5 6">
    <name type="scientific">Hucho hucho</name>
    <name type="common">huchen</name>
    <dbReference type="NCBI Taxonomy" id="62062"/>
    <lineage>
        <taxon>Eukaryota</taxon>
        <taxon>Metazoa</taxon>
        <taxon>Chordata</taxon>
        <taxon>Craniata</taxon>
        <taxon>Vertebrata</taxon>
        <taxon>Euteleostomi</taxon>
        <taxon>Actinopterygii</taxon>
        <taxon>Neopterygii</taxon>
        <taxon>Teleostei</taxon>
        <taxon>Protacanthopterygii</taxon>
        <taxon>Salmoniformes</taxon>
        <taxon>Salmonidae</taxon>
        <taxon>Salmoninae</taxon>
        <taxon>Hucho</taxon>
    </lineage>
</organism>
<dbReference type="STRING" id="62062.ENSHHUP00000023858"/>